<sequence length="730" mass="82540">MKNTLFFGSSKDIVSPQEAEKLSEIESIEIFYDFVHQKTYPFCDVFEKLLNLSTLTSIRVENFVLKAQPLEEDLRFLKLLSSVETLTRLEIGIYLENTENESFLDILGGLKNLKELKLGNRSHRCFADHFKLLPNFINQLPNLELLDIEVCTPCIFTEDLFLPLHKLKRFHLTIWDEPQPDLVRIVINNLIYLPEVENICVKGMYNQSLPVGNLIVFPKSHNGSVKGANLQNITFKNLNLGQLPGCLLNVKELNLEDNTGIDLDQALSCLNPEELESLELRNCAISELPVRIGQFRKLQKMDLGGNPVKKLPIEIGLLDNLTNLSAVYQKIQIYTNSPFSNFLSHLRIYSFTDEEKKAGVAIYFQKNDYLDSVPLSIILPLLLISQSTIAQNVLALLEKKIADSIGATSDPCSLCICLFGSVEGMSTRELKEKCRKHNIQLETTLTDKTSHILIGKGITEEQIKQMQQSNLPLVTGTQLKSYLEKLDTPFLKKSDTHTQTNLTRLLISVDPANVQVALEMINQGGLPESILYTLVLVVLQKELDSKVKKKAMTMLEKYVSAEIVAVVKRIRMKTDYLKIIQLLWKSSEIDKTLLARTILQLELSGNFMICSEEFQQVQSVGIPKNNLYSLLKNSVEDADLVLQSQTDTNGILTWVWFPLDKLTSSKASLDKIEALKIHISDFAKKKKPLKSFTSLKTLCLTNTNASLQEQAKASLEKLQQDLPYLKVVFS</sequence>
<dbReference type="RefSeq" id="WP_313994527.1">
    <property type="nucleotide sequence ID" value="NZ_JASJOT010000004.1"/>
</dbReference>
<dbReference type="InterPro" id="IPR032675">
    <property type="entry name" value="LRR_dom_sf"/>
</dbReference>
<evidence type="ECO:0000313" key="1">
    <source>
        <dbReference type="EMBL" id="MDJ1492961.1"/>
    </source>
</evidence>
<comment type="caution">
    <text evidence="1">The sequence shown here is derived from an EMBL/GenBank/DDBJ whole genome shotgun (WGS) entry which is preliminary data.</text>
</comment>
<reference evidence="1 2" key="1">
    <citation type="submission" date="2023-05" db="EMBL/GenBank/DDBJ databases">
        <authorList>
            <person name="Zhang X."/>
        </authorList>
    </citation>
    <scope>NUCLEOTIDE SEQUENCE [LARGE SCALE GENOMIC DNA]</scope>
    <source>
        <strain evidence="1 2">DM2B3-1</strain>
    </source>
</reference>
<accession>A0ABT7CGU6</accession>
<dbReference type="SUPFAM" id="SSF52047">
    <property type="entry name" value="RNI-like"/>
    <property type="match status" value="1"/>
</dbReference>
<dbReference type="Gene3D" id="3.80.10.10">
    <property type="entry name" value="Ribonuclease Inhibitor"/>
    <property type="match status" value="2"/>
</dbReference>
<evidence type="ECO:0008006" key="3">
    <source>
        <dbReference type="Google" id="ProtNLM"/>
    </source>
</evidence>
<keyword evidence="2" id="KW-1185">Reference proteome</keyword>
<evidence type="ECO:0000313" key="2">
    <source>
        <dbReference type="Proteomes" id="UP001228581"/>
    </source>
</evidence>
<protein>
    <recommendedName>
        <fullName evidence="3">BRCT domain-containing protein</fullName>
    </recommendedName>
</protein>
<proteinExistence type="predicted"/>
<dbReference type="Proteomes" id="UP001228581">
    <property type="component" value="Unassembled WGS sequence"/>
</dbReference>
<organism evidence="1 2">
    <name type="scientific">Xanthocytophaga flava</name>
    <dbReference type="NCBI Taxonomy" id="3048013"/>
    <lineage>
        <taxon>Bacteria</taxon>
        <taxon>Pseudomonadati</taxon>
        <taxon>Bacteroidota</taxon>
        <taxon>Cytophagia</taxon>
        <taxon>Cytophagales</taxon>
        <taxon>Rhodocytophagaceae</taxon>
        <taxon>Xanthocytophaga</taxon>
    </lineage>
</organism>
<gene>
    <name evidence="1" type="ORF">QNI19_08460</name>
</gene>
<name>A0ABT7CGU6_9BACT</name>
<dbReference type="EMBL" id="JASJOT010000004">
    <property type="protein sequence ID" value="MDJ1492961.1"/>
    <property type="molecule type" value="Genomic_DNA"/>
</dbReference>